<dbReference type="AlphaFoldDB" id="A0A401FXA2"/>
<organism evidence="1 2">
    <name type="scientific">Desulfonema ishimotonii</name>
    <dbReference type="NCBI Taxonomy" id="45657"/>
    <lineage>
        <taxon>Bacteria</taxon>
        <taxon>Pseudomonadati</taxon>
        <taxon>Thermodesulfobacteriota</taxon>
        <taxon>Desulfobacteria</taxon>
        <taxon>Desulfobacterales</taxon>
        <taxon>Desulfococcaceae</taxon>
        <taxon>Desulfonema</taxon>
    </lineage>
</organism>
<accession>A0A401FXA2</accession>
<comment type="caution">
    <text evidence="1">The sequence shown here is derived from an EMBL/GenBank/DDBJ whole genome shotgun (WGS) entry which is preliminary data.</text>
</comment>
<proteinExistence type="predicted"/>
<dbReference type="SUPFAM" id="SSF56112">
    <property type="entry name" value="Protein kinase-like (PK-like)"/>
    <property type="match status" value="1"/>
</dbReference>
<evidence type="ECO:0000313" key="1">
    <source>
        <dbReference type="EMBL" id="GBC61632.1"/>
    </source>
</evidence>
<sequence>MTAPQITCYVRQCDTILPPEAWLSRVEDAESHPLAVLKAGGMKNTLKVNLPPWGELCLNAFYWDMRRKLLSAFRISRGARIWACAGDLLKNGVRIPEPVFLLEIRRPPFVTRTYIAYPWLSDRRDLGQIVTRHPGDSFFSILQMATDTIARLHNAGFIHKDLKWGNIACASGPTPRIIIGDLDGIRRTTSAIRHGKDFARFILDAMRFRVSPDRTEVLIRRYLDRRNASRKILAKSIRYRIALKKGKYIRSELAN</sequence>
<evidence type="ECO:0008006" key="3">
    <source>
        <dbReference type="Google" id="ProtNLM"/>
    </source>
</evidence>
<gene>
    <name evidence="1" type="ORF">DENIS_2594</name>
</gene>
<name>A0A401FXA2_9BACT</name>
<protein>
    <recommendedName>
        <fullName evidence="3">Protein kinase domain-containing protein</fullName>
    </recommendedName>
</protein>
<reference evidence="2" key="2">
    <citation type="submission" date="2019-01" db="EMBL/GenBank/DDBJ databases">
        <title>Genome sequence of Desulfonema ishimotonii strain Tokyo 01.</title>
        <authorList>
            <person name="Fukui M."/>
        </authorList>
    </citation>
    <scope>NUCLEOTIDE SEQUENCE [LARGE SCALE GENOMIC DNA]</scope>
    <source>
        <strain evidence="2">Tokyo 01</strain>
    </source>
</reference>
<dbReference type="OrthoDB" id="5405276at2"/>
<dbReference type="InterPro" id="IPR011009">
    <property type="entry name" value="Kinase-like_dom_sf"/>
</dbReference>
<dbReference type="Gene3D" id="1.10.510.10">
    <property type="entry name" value="Transferase(Phosphotransferase) domain 1"/>
    <property type="match status" value="1"/>
</dbReference>
<dbReference type="EMBL" id="BEXT01000001">
    <property type="protein sequence ID" value="GBC61632.1"/>
    <property type="molecule type" value="Genomic_DNA"/>
</dbReference>
<reference evidence="2" key="1">
    <citation type="submission" date="2017-11" db="EMBL/GenBank/DDBJ databases">
        <authorList>
            <person name="Watanabe M."/>
            <person name="Kojima H."/>
        </authorList>
    </citation>
    <scope>NUCLEOTIDE SEQUENCE [LARGE SCALE GENOMIC DNA]</scope>
    <source>
        <strain evidence="2">Tokyo 01</strain>
    </source>
</reference>
<dbReference type="RefSeq" id="WP_124328896.1">
    <property type="nucleotide sequence ID" value="NZ_BEXT01000001.1"/>
</dbReference>
<keyword evidence="2" id="KW-1185">Reference proteome</keyword>
<dbReference type="Proteomes" id="UP000288096">
    <property type="component" value="Unassembled WGS sequence"/>
</dbReference>
<evidence type="ECO:0000313" key="2">
    <source>
        <dbReference type="Proteomes" id="UP000288096"/>
    </source>
</evidence>